<name>A0A1M6TB22_9GAMM</name>
<dbReference type="InterPro" id="IPR038765">
    <property type="entry name" value="Papain-like_cys_pep_sf"/>
</dbReference>
<evidence type="ECO:0008006" key="3">
    <source>
        <dbReference type="Google" id="ProtNLM"/>
    </source>
</evidence>
<evidence type="ECO:0000313" key="2">
    <source>
        <dbReference type="Proteomes" id="UP000184248"/>
    </source>
</evidence>
<dbReference type="EMBL" id="FRAL01000003">
    <property type="protein sequence ID" value="SHK54252.1"/>
    <property type="molecule type" value="Genomic_DNA"/>
</dbReference>
<protein>
    <recommendedName>
        <fullName evidence="3">CHAP domain-containing protein</fullName>
    </recommendedName>
</protein>
<evidence type="ECO:0000313" key="1">
    <source>
        <dbReference type="EMBL" id="SHK54252.1"/>
    </source>
</evidence>
<sequence length="128" mass="14692">MHPLQRYMQTRYEYGGRGPDAYDCYGLVRAVRAEIFGLPWMPHYRFAGDDDKRAMTIAARHANRHLTPGPPEPGAIAECWRGELCTHVAVVVELDGRLAVLETDKGSGPRWDYLEDFEACHLRVIYYH</sequence>
<dbReference type="SUPFAM" id="SSF54001">
    <property type="entry name" value="Cysteine proteinases"/>
    <property type="match status" value="1"/>
</dbReference>
<reference evidence="2" key="1">
    <citation type="submission" date="2016-11" db="EMBL/GenBank/DDBJ databases">
        <authorList>
            <person name="Varghese N."/>
            <person name="Submissions S."/>
        </authorList>
    </citation>
    <scope>NUCLEOTIDE SEQUENCE [LARGE SCALE GENOMIC DNA]</scope>
    <source>
        <strain evidence="2">ALO Sharm</strain>
    </source>
</reference>
<proteinExistence type="predicted"/>
<dbReference type="Proteomes" id="UP000184248">
    <property type="component" value="Unassembled WGS sequence"/>
</dbReference>
<accession>A0A1M6TB22</accession>
<dbReference type="RefSeq" id="WP_064699338.1">
    <property type="nucleotide sequence ID" value="NZ_BDEO01000006.1"/>
</dbReference>
<gene>
    <name evidence="1" type="ORF">SAMN05192556_103278</name>
</gene>
<organism evidence="1 2">
    <name type="scientific">Halomonas caseinilytica</name>
    <dbReference type="NCBI Taxonomy" id="438744"/>
    <lineage>
        <taxon>Bacteria</taxon>
        <taxon>Pseudomonadati</taxon>
        <taxon>Pseudomonadota</taxon>
        <taxon>Gammaproteobacteria</taxon>
        <taxon>Oceanospirillales</taxon>
        <taxon>Halomonadaceae</taxon>
        <taxon>Halomonas</taxon>
    </lineage>
</organism>
<keyword evidence="2" id="KW-1185">Reference proteome</keyword>
<dbReference type="AlphaFoldDB" id="A0A1M6TB22"/>
<dbReference type="Gene3D" id="3.90.1720.10">
    <property type="entry name" value="endopeptidase domain like (from Nostoc punctiforme)"/>
    <property type="match status" value="1"/>
</dbReference>